<gene>
    <name evidence="2" type="ORF">EHYA_10004</name>
</gene>
<dbReference type="OrthoDB" id="9849284at2"/>
<proteinExistence type="predicted"/>
<protein>
    <submittedName>
        <fullName evidence="2">Uncharacterized protein</fullName>
    </submittedName>
</protein>
<organism evidence="2 3">
    <name type="scientific">Embleya hyalina</name>
    <dbReference type="NCBI Taxonomy" id="516124"/>
    <lineage>
        <taxon>Bacteria</taxon>
        <taxon>Bacillati</taxon>
        <taxon>Actinomycetota</taxon>
        <taxon>Actinomycetes</taxon>
        <taxon>Kitasatosporales</taxon>
        <taxon>Streptomycetaceae</taxon>
        <taxon>Embleya</taxon>
    </lineage>
</organism>
<evidence type="ECO:0000313" key="3">
    <source>
        <dbReference type="Proteomes" id="UP000286931"/>
    </source>
</evidence>
<dbReference type="EMBL" id="BIFH01000059">
    <property type="protein sequence ID" value="GCE02227.1"/>
    <property type="molecule type" value="Genomic_DNA"/>
</dbReference>
<name>A0A401Z5V5_9ACTN</name>
<evidence type="ECO:0000313" key="2">
    <source>
        <dbReference type="EMBL" id="GCE02227.1"/>
    </source>
</evidence>
<dbReference type="AlphaFoldDB" id="A0A401Z5V5"/>
<comment type="caution">
    <text evidence="2">The sequence shown here is derived from an EMBL/GenBank/DDBJ whole genome shotgun (WGS) entry which is preliminary data.</text>
</comment>
<keyword evidence="3" id="KW-1185">Reference proteome</keyword>
<feature type="region of interest" description="Disordered" evidence="1">
    <location>
        <begin position="66"/>
        <end position="87"/>
    </location>
</feature>
<accession>A0A401Z5V5</accession>
<dbReference type="Proteomes" id="UP000286931">
    <property type="component" value="Unassembled WGS sequence"/>
</dbReference>
<dbReference type="RefSeq" id="WP_126643729.1">
    <property type="nucleotide sequence ID" value="NZ_BIFH01000059.1"/>
</dbReference>
<evidence type="ECO:0000256" key="1">
    <source>
        <dbReference type="SAM" id="MobiDB-lite"/>
    </source>
</evidence>
<sequence>MYQPDRPAFTTHSGIVSLDEAGGARESFPDQGAAARAHLLTLWLGEDAAPLDEALSPTGPVPALYADHRRSPSASTPNPATAHDDRHFPHIDATSGTLRKAVACEPIDESELRDALMDAIERPLRDRGGELGSRARLLLDEFILDLTGEFLDAVVVEALDTSTGRVVRDELHVIVVDYRGSTRVSVLPEAAGLPRGSDPTPDPRCTFGGLECSDEHFLDDDQLHRVNVRLRAACAARILADGLVMSHTGEVVFDVRIAPHDLRSVDATTIRSWLPPAAWEIEQDDAHFHVLDTREWLKDLDAFRKDCLEEYGGNEGDHEYDDPSVVKANRTALAGQLWAESVDAPLRYITRGHPATAAETLGVVGTWDHGHTIGSHEFAGVMVFGPHEVLLLSIYPEG</sequence>
<reference evidence="2 3" key="1">
    <citation type="submission" date="2018-12" db="EMBL/GenBank/DDBJ databases">
        <title>Draft genome sequence of Embleya hyalina NBRC 13850T.</title>
        <authorList>
            <person name="Komaki H."/>
            <person name="Hosoyama A."/>
            <person name="Kimura A."/>
            <person name="Ichikawa N."/>
            <person name="Tamura T."/>
        </authorList>
    </citation>
    <scope>NUCLEOTIDE SEQUENCE [LARGE SCALE GENOMIC DNA]</scope>
    <source>
        <strain evidence="2 3">NBRC 13850</strain>
    </source>
</reference>